<organism evidence="1 2">
    <name type="scientific">Gossypium gossypioides</name>
    <name type="common">Mexican cotton</name>
    <name type="synonym">Selera gossypioides</name>
    <dbReference type="NCBI Taxonomy" id="34282"/>
    <lineage>
        <taxon>Eukaryota</taxon>
        <taxon>Viridiplantae</taxon>
        <taxon>Streptophyta</taxon>
        <taxon>Embryophyta</taxon>
        <taxon>Tracheophyta</taxon>
        <taxon>Spermatophyta</taxon>
        <taxon>Magnoliopsida</taxon>
        <taxon>eudicotyledons</taxon>
        <taxon>Gunneridae</taxon>
        <taxon>Pentapetalae</taxon>
        <taxon>rosids</taxon>
        <taxon>malvids</taxon>
        <taxon>Malvales</taxon>
        <taxon>Malvaceae</taxon>
        <taxon>Malvoideae</taxon>
        <taxon>Gossypium</taxon>
    </lineage>
</organism>
<comment type="caution">
    <text evidence="1">The sequence shown here is derived from an EMBL/GenBank/DDBJ whole genome shotgun (WGS) entry which is preliminary data.</text>
</comment>
<dbReference type="OrthoDB" id="992545at2759"/>
<name>A0A7J9D7U7_GOSGO</name>
<dbReference type="PANTHER" id="PTHR47481">
    <property type="match status" value="1"/>
</dbReference>
<gene>
    <name evidence="1" type="ORF">Gogos_022163</name>
</gene>
<reference evidence="1 2" key="1">
    <citation type="journal article" date="2019" name="Genome Biol. Evol.">
        <title>Insights into the evolution of the New World diploid cottons (Gossypium, subgenus Houzingenia) based on genome sequencing.</title>
        <authorList>
            <person name="Grover C.E."/>
            <person name="Arick M.A. 2nd"/>
            <person name="Thrash A."/>
            <person name="Conover J.L."/>
            <person name="Sanders W.S."/>
            <person name="Peterson D.G."/>
            <person name="Frelichowski J.E."/>
            <person name="Scheffler J.A."/>
            <person name="Scheffler B.E."/>
            <person name="Wendel J.F."/>
        </authorList>
    </citation>
    <scope>NUCLEOTIDE SEQUENCE [LARGE SCALE GENOMIC DNA]</scope>
    <source>
        <strain evidence="1">5</strain>
        <tissue evidence="1">Leaf</tissue>
    </source>
</reference>
<dbReference type="EMBL" id="JABEZY010343988">
    <property type="protein sequence ID" value="MBA0756786.1"/>
    <property type="molecule type" value="Genomic_DNA"/>
</dbReference>
<evidence type="ECO:0008006" key="3">
    <source>
        <dbReference type="Google" id="ProtNLM"/>
    </source>
</evidence>
<feature type="non-terminal residue" evidence="1">
    <location>
        <position position="1"/>
    </location>
</feature>
<evidence type="ECO:0000313" key="1">
    <source>
        <dbReference type="EMBL" id="MBA0756786.1"/>
    </source>
</evidence>
<evidence type="ECO:0000313" key="2">
    <source>
        <dbReference type="Proteomes" id="UP000593579"/>
    </source>
</evidence>
<proteinExistence type="predicted"/>
<sequence length="252" mass="29096">MAASRFDIEQFDGIANFNLWQVQMMTILVQNGLNKVVIGKKPIDMDHSEWEELNEKALSTIQLCVINNTLQEVLNEKIMSTLCKKLEALYMKKSLTNRLVLKQRLYTFRMVEGESIRTHVSEFVTLLNDLKNLEAEISDGNQVMLLLCSLPSFYKTFMETLIYERDNLLFEDVKGNLLSKDKLDNESKARSKSRNRDKYCGYCKKKAKVADASIVNDKGDDFLLVSTRKSSHLTFNWILDSRCNTPYSRPLP</sequence>
<dbReference type="Pfam" id="PF14223">
    <property type="entry name" value="Retrotran_gag_2"/>
    <property type="match status" value="1"/>
</dbReference>
<protein>
    <recommendedName>
        <fullName evidence="3">Retrovirus-related Pol polyprotein from transposon TNT 1-94</fullName>
    </recommendedName>
</protein>
<dbReference type="AlphaFoldDB" id="A0A7J9D7U7"/>
<dbReference type="Proteomes" id="UP000593579">
    <property type="component" value="Unassembled WGS sequence"/>
</dbReference>
<accession>A0A7J9D7U7</accession>
<keyword evidence="2" id="KW-1185">Reference proteome</keyword>
<dbReference type="PANTHER" id="PTHR47481:SF7">
    <property type="entry name" value="CCHC-TYPE DOMAIN-CONTAINING PROTEIN"/>
    <property type="match status" value="1"/>
</dbReference>